<dbReference type="PANTHER" id="PTHR43705">
    <property type="entry name" value="HYDROXYACYLGLUTATHIONE HYDROLASE"/>
    <property type="match status" value="1"/>
</dbReference>
<accession>A0A1N7LS86</accession>
<feature type="binding site" evidence="7">
    <location>
        <position position="59"/>
    </location>
    <ligand>
        <name>Zn(2+)</name>
        <dbReference type="ChEBI" id="CHEBI:29105"/>
        <label>2</label>
    </ligand>
</feature>
<dbReference type="OrthoDB" id="9802248at2"/>
<dbReference type="PANTHER" id="PTHR43705:SF1">
    <property type="entry name" value="HYDROXYACYLGLUTATHIONE HYDROLASE GLOB"/>
    <property type="match status" value="1"/>
</dbReference>
<evidence type="ECO:0000313" key="10">
    <source>
        <dbReference type="Proteomes" id="UP000185999"/>
    </source>
</evidence>
<dbReference type="UniPathway" id="UPA00619">
    <property type="reaction ID" value="UER00676"/>
</dbReference>
<dbReference type="SUPFAM" id="SSF56281">
    <property type="entry name" value="Metallo-hydrolase/oxidoreductase"/>
    <property type="match status" value="1"/>
</dbReference>
<proteinExistence type="inferred from homology"/>
<feature type="binding site" evidence="7">
    <location>
        <position position="111"/>
    </location>
    <ligand>
        <name>Zn(2+)</name>
        <dbReference type="ChEBI" id="CHEBI:29105"/>
        <label>1</label>
    </ligand>
</feature>
<evidence type="ECO:0000256" key="5">
    <source>
        <dbReference type="ARBA" id="ARBA00022801"/>
    </source>
</evidence>
<dbReference type="CDD" id="cd07723">
    <property type="entry name" value="hydroxyacylglutathione_hydrolase_MBL-fold"/>
    <property type="match status" value="1"/>
</dbReference>
<evidence type="ECO:0000256" key="7">
    <source>
        <dbReference type="HAMAP-Rule" id="MF_01374"/>
    </source>
</evidence>
<dbReference type="Pfam" id="PF16123">
    <property type="entry name" value="HAGH_C"/>
    <property type="match status" value="1"/>
</dbReference>
<feature type="binding site" evidence="7">
    <location>
        <position position="57"/>
    </location>
    <ligand>
        <name>Zn(2+)</name>
        <dbReference type="ChEBI" id="CHEBI:29105"/>
        <label>1</label>
    </ligand>
</feature>
<feature type="binding site" evidence="7">
    <location>
        <position position="169"/>
    </location>
    <ligand>
        <name>Zn(2+)</name>
        <dbReference type="ChEBI" id="CHEBI:29105"/>
        <label>2</label>
    </ligand>
</feature>
<comment type="function">
    <text evidence="7">Thiolesterase that catalyzes the hydrolysis of S-D-lactoyl-glutathione to form glutathione and D-lactic acid.</text>
</comment>
<dbReference type="Proteomes" id="UP000185999">
    <property type="component" value="Unassembled WGS sequence"/>
</dbReference>
<dbReference type="InterPro" id="IPR032282">
    <property type="entry name" value="HAGH_C"/>
</dbReference>
<evidence type="ECO:0000256" key="6">
    <source>
        <dbReference type="ARBA" id="ARBA00022833"/>
    </source>
</evidence>
<dbReference type="GO" id="GO:0019243">
    <property type="term" value="P:methylglyoxal catabolic process to D-lactate via S-lactoyl-glutathione"/>
    <property type="evidence" value="ECO:0007669"/>
    <property type="project" value="UniProtKB-UniRule"/>
</dbReference>
<dbReference type="InterPro" id="IPR017782">
    <property type="entry name" value="Hydroxyacylglutathione_Hdrlase"/>
</dbReference>
<dbReference type="GO" id="GO:0046872">
    <property type="term" value="F:metal ion binding"/>
    <property type="evidence" value="ECO:0007669"/>
    <property type="project" value="UniProtKB-KW"/>
</dbReference>
<keyword evidence="10" id="KW-1185">Reference proteome</keyword>
<evidence type="ECO:0000256" key="3">
    <source>
        <dbReference type="ARBA" id="ARBA00006759"/>
    </source>
</evidence>
<dbReference type="HAMAP" id="MF_01374">
    <property type="entry name" value="Glyoxalase_2"/>
    <property type="match status" value="1"/>
</dbReference>
<evidence type="ECO:0000313" key="9">
    <source>
        <dbReference type="EMBL" id="SIS76715.1"/>
    </source>
</evidence>
<dbReference type="PIRSF" id="PIRSF005457">
    <property type="entry name" value="Glx"/>
    <property type="match status" value="1"/>
</dbReference>
<name>A0A1N7LS86_9GAMM</name>
<keyword evidence="6 7" id="KW-0862">Zinc</keyword>
<dbReference type="EMBL" id="FTOE01000004">
    <property type="protein sequence ID" value="SIS76715.1"/>
    <property type="molecule type" value="Genomic_DNA"/>
</dbReference>
<dbReference type="InterPro" id="IPR035680">
    <property type="entry name" value="Clx_II_MBL"/>
</dbReference>
<evidence type="ECO:0000256" key="2">
    <source>
        <dbReference type="ARBA" id="ARBA00004963"/>
    </source>
</evidence>
<evidence type="ECO:0000259" key="8">
    <source>
        <dbReference type="SMART" id="SM00849"/>
    </source>
</evidence>
<evidence type="ECO:0000256" key="4">
    <source>
        <dbReference type="ARBA" id="ARBA00022723"/>
    </source>
</evidence>
<comment type="similarity">
    <text evidence="3 7">Belongs to the metallo-beta-lactamase superfamily. Glyoxalase II family.</text>
</comment>
<sequence>MFTVTPLPAFSDNYIWMLTKSNASGMIVVDPGDADVVIKAIDTYQQPLKAILLTHHHPDHTGGVKELVDRYNIPVYGPKNSPFTGISYPLGDSDQIDILGEQLIIKEIPGHTLDHISYYLKASQPQIFCGDTLFLAGCGRLFEGTPEQMLQSMSYFKTLPANTAVYCTHEYSLANLNFAQAVEPNNPDIQATIEQCKALRAQNLPTLPTRLSQELTINPFMRSQCEDVRKAAEMHTGKAMMSELETFTAIREWKNVF</sequence>
<dbReference type="EC" id="3.1.2.6" evidence="7"/>
<dbReference type="SMART" id="SM00849">
    <property type="entry name" value="Lactamase_B"/>
    <property type="match status" value="1"/>
</dbReference>
<comment type="pathway">
    <text evidence="2 7">Secondary metabolite metabolism; methylglyoxal degradation; (R)-lactate from methylglyoxal: step 2/2.</text>
</comment>
<dbReference type="Gene3D" id="3.60.15.10">
    <property type="entry name" value="Ribonuclease Z/Hydroxyacylglutathione hydrolase-like"/>
    <property type="match status" value="1"/>
</dbReference>
<dbReference type="GO" id="GO:0004416">
    <property type="term" value="F:hydroxyacylglutathione hydrolase activity"/>
    <property type="evidence" value="ECO:0007669"/>
    <property type="project" value="UniProtKB-UniRule"/>
</dbReference>
<dbReference type="InterPro" id="IPR050110">
    <property type="entry name" value="Glyoxalase_II_hydrolase"/>
</dbReference>
<organism evidence="9 10">
    <name type="scientific">Neptunomonas antarctica</name>
    <dbReference type="NCBI Taxonomy" id="619304"/>
    <lineage>
        <taxon>Bacteria</taxon>
        <taxon>Pseudomonadati</taxon>
        <taxon>Pseudomonadota</taxon>
        <taxon>Gammaproteobacteria</taxon>
        <taxon>Oceanospirillales</taxon>
        <taxon>Oceanospirillaceae</taxon>
        <taxon>Neptunomonas</taxon>
    </lineage>
</organism>
<keyword evidence="4 7" id="KW-0479">Metal-binding</keyword>
<comment type="cofactor">
    <cofactor evidence="7">
        <name>Zn(2+)</name>
        <dbReference type="ChEBI" id="CHEBI:29105"/>
    </cofactor>
    <text evidence="7">Binds 2 Zn(2+) ions per subunit.</text>
</comment>
<keyword evidence="5 7" id="KW-0378">Hydrolase</keyword>
<feature type="binding site" evidence="7">
    <location>
        <position position="131"/>
    </location>
    <ligand>
        <name>Zn(2+)</name>
        <dbReference type="ChEBI" id="CHEBI:29105"/>
        <label>2</label>
    </ligand>
</feature>
<dbReference type="NCBIfam" id="TIGR03413">
    <property type="entry name" value="GSH_gloB"/>
    <property type="match status" value="1"/>
</dbReference>
<feature type="domain" description="Metallo-beta-lactamase" evidence="8">
    <location>
        <begin position="12"/>
        <end position="169"/>
    </location>
</feature>
<feature type="binding site" evidence="7">
    <location>
        <position position="60"/>
    </location>
    <ligand>
        <name>Zn(2+)</name>
        <dbReference type="ChEBI" id="CHEBI:29105"/>
        <label>2</label>
    </ligand>
</feature>
<dbReference type="InterPro" id="IPR036866">
    <property type="entry name" value="RibonucZ/Hydroxyglut_hydro"/>
</dbReference>
<dbReference type="RefSeq" id="WP_054341268.1">
    <property type="nucleotide sequence ID" value="NZ_FTOE01000004.1"/>
</dbReference>
<dbReference type="Pfam" id="PF00753">
    <property type="entry name" value="Lactamase_B"/>
    <property type="match status" value="1"/>
</dbReference>
<comment type="subunit">
    <text evidence="7">Monomer.</text>
</comment>
<dbReference type="STRING" id="619304.SAMN05421760_104289"/>
<gene>
    <name evidence="7" type="primary">gloB</name>
    <name evidence="9" type="ORF">SAMN05421760_104289</name>
</gene>
<evidence type="ECO:0000256" key="1">
    <source>
        <dbReference type="ARBA" id="ARBA00001623"/>
    </source>
</evidence>
<protein>
    <recommendedName>
        <fullName evidence="7">Hydroxyacylglutathione hydrolase</fullName>
        <ecNumber evidence="7">3.1.2.6</ecNumber>
    </recommendedName>
    <alternativeName>
        <fullName evidence="7">Glyoxalase II</fullName>
        <shortName evidence="7">Glx II</shortName>
    </alternativeName>
</protein>
<dbReference type="AlphaFoldDB" id="A0A1N7LS86"/>
<comment type="catalytic activity">
    <reaction evidence="1 7">
        <text>an S-(2-hydroxyacyl)glutathione + H2O = a 2-hydroxy carboxylate + glutathione + H(+)</text>
        <dbReference type="Rhea" id="RHEA:21864"/>
        <dbReference type="ChEBI" id="CHEBI:15377"/>
        <dbReference type="ChEBI" id="CHEBI:15378"/>
        <dbReference type="ChEBI" id="CHEBI:57925"/>
        <dbReference type="ChEBI" id="CHEBI:58896"/>
        <dbReference type="ChEBI" id="CHEBI:71261"/>
        <dbReference type="EC" id="3.1.2.6"/>
    </reaction>
</comment>
<feature type="binding site" evidence="7">
    <location>
        <position position="55"/>
    </location>
    <ligand>
        <name>Zn(2+)</name>
        <dbReference type="ChEBI" id="CHEBI:29105"/>
        <label>1</label>
    </ligand>
</feature>
<reference evidence="10" key="1">
    <citation type="submission" date="2017-01" db="EMBL/GenBank/DDBJ databases">
        <authorList>
            <person name="Varghese N."/>
            <person name="Submissions S."/>
        </authorList>
    </citation>
    <scope>NUCLEOTIDE SEQUENCE [LARGE SCALE GENOMIC DNA]</scope>
    <source>
        <strain evidence="10">DSM 22306</strain>
    </source>
</reference>
<feature type="binding site" evidence="7">
    <location>
        <position position="131"/>
    </location>
    <ligand>
        <name>Zn(2+)</name>
        <dbReference type="ChEBI" id="CHEBI:29105"/>
        <label>1</label>
    </ligand>
</feature>
<dbReference type="InterPro" id="IPR001279">
    <property type="entry name" value="Metallo-B-lactamas"/>
</dbReference>